<keyword evidence="5" id="KW-0677">Repeat</keyword>
<dbReference type="PROSITE" id="PS01186">
    <property type="entry name" value="EGF_2"/>
    <property type="match status" value="6"/>
</dbReference>
<feature type="binding site" evidence="12">
    <location>
        <position position="236"/>
    </location>
    <ligand>
        <name>Zn(2+)</name>
        <dbReference type="ChEBI" id="CHEBI:29105"/>
        <note>catalytic</note>
    </ligand>
</feature>
<proteinExistence type="predicted"/>
<evidence type="ECO:0000256" key="9">
    <source>
        <dbReference type="ARBA" id="ARBA00023157"/>
    </source>
</evidence>
<dbReference type="InterPro" id="IPR035914">
    <property type="entry name" value="Sperma_CUB_dom_sf"/>
</dbReference>
<dbReference type="GO" id="GO:0006508">
    <property type="term" value="P:proteolysis"/>
    <property type="evidence" value="ECO:0007669"/>
    <property type="project" value="UniProtKB-KW"/>
</dbReference>
<dbReference type="SMART" id="SM00179">
    <property type="entry name" value="EGF_CA"/>
    <property type="match status" value="5"/>
</dbReference>
<feature type="disulfide bond" evidence="11">
    <location>
        <begin position="519"/>
        <end position="528"/>
    </location>
</feature>
<dbReference type="SMART" id="SM00137">
    <property type="entry name" value="MAM"/>
    <property type="match status" value="2"/>
</dbReference>
<evidence type="ECO:0000259" key="14">
    <source>
        <dbReference type="PROSITE" id="PS01180"/>
    </source>
</evidence>
<evidence type="ECO:0000256" key="8">
    <source>
        <dbReference type="ARBA" id="ARBA00023049"/>
    </source>
</evidence>
<evidence type="ECO:0000259" key="16">
    <source>
        <dbReference type="PROSITE" id="PS50060"/>
    </source>
</evidence>
<dbReference type="Pfam" id="PF01400">
    <property type="entry name" value="Astacin"/>
    <property type="match status" value="2"/>
</dbReference>
<dbReference type="GO" id="GO:0005509">
    <property type="term" value="F:calcium ion binding"/>
    <property type="evidence" value="ECO:0007669"/>
    <property type="project" value="InterPro"/>
</dbReference>
<dbReference type="PROSITE" id="PS50026">
    <property type="entry name" value="EGF_3"/>
    <property type="match status" value="6"/>
</dbReference>
<evidence type="ECO:0000256" key="10">
    <source>
        <dbReference type="ARBA" id="ARBA00023180"/>
    </source>
</evidence>
<keyword evidence="2 12" id="KW-0645">Protease</keyword>
<dbReference type="Pfam" id="PF00008">
    <property type="entry name" value="EGF"/>
    <property type="match status" value="3"/>
</dbReference>
<evidence type="ECO:0000256" key="12">
    <source>
        <dbReference type="PROSITE-ProRule" id="PRU01211"/>
    </source>
</evidence>
<evidence type="ECO:0000256" key="11">
    <source>
        <dbReference type="PROSITE-ProRule" id="PRU00076"/>
    </source>
</evidence>
<dbReference type="Gene3D" id="2.10.25.10">
    <property type="entry name" value="Laminin"/>
    <property type="match status" value="6"/>
</dbReference>
<sequence>MTLTLKQATIVALLLGICWSKEVWAKKSSFTNRILEELRSQISKETNQNLELSAVSERNLNPMLEKTLHLKQRTDDNKSDKEDTFGQTILINGKEYKPKIPNGSNPMNLETRNLQQEPRQEQRMIKRNFEVDIQKKLWANNKVPYVIIETSFGNNVATAKSLINAAIQQFKESTCVEWVPRTDETYYVKFIGNDYGCYATVGFKPFSRGQIINYAAGCLEIESVLHEMYHTIGGNHEVQRLDRSSYLTVLWDNTKQFQFKQYVVDKVTRDRFPYDYHSVMQYRMSTFPRYAGQNTLKLKDPELDYLATKPKIGLSYIDIAEINDAYQCTEGCTNKCQHGGFPIKPVGGTCKCKCPSGLKGDSCEEVDTSNGCGGIITLETGKEQVITIQAYQQGRECTWLFQGGQKSIIRVYVTAVDLPHDSTKQCQHWLEFRDYHIGTPGKKLCGRSDEGIKLYAKDVEEDPAMMMMRFNTKTHVSSTEFHFFQLTVTAYPSGCVSAPCKNGASCAEGIGHMAYVCYCKNGFTGTNCERFEDHCKSSQRRAGQEGITREQLWEVNSSTNYTWNKASIDIHSMRKLKIVIEAVMGPQELGIDNMKLRPGLCKNEFDAYIVKGQESACNPNPCKNGGTCKSSGNPAKAYTCICSTGYTGINCEAQIPRWFKPNELEPEIYNRDIDKNREAKNLSSGCTLLLWISHTILPNNCQHWFRVQGLSHRDTQGKKEDTFGQTILINGKEYKPKIPDGSNPMNLETRNLQQEPRQEQRMIKRNFEVDIQKKLWANNKVPYVIIETSFGNNVATAKSLINAAIQQFKESTCVEWVPRTDETYYVKFIGNDYGCYATVGFKPFSRGQIINYAAGCLEIESVLHEMYHTIGGNHEVQRLDRSSYLTVLWDNTKQFQFKQYVVDKTFPRYVGQNTLKLKDPELDYLATKPKIGLSYIDIAEINDAYQCTEGCTNKCQHGGFPIKPVGGTCKCKCPSGLKGDSCEEVDTSNGCGGIITLETGKEQVITIQAYQQGRECTWLFQGGQKSIIRVYVTAVDLPHDSTKQCQHWLEFRDYHIGTPGKKLCGRSDEGIKLYAKDVEEDPAMMMMRFNTKTHVSSTEFHFFQLTVTAYPSGCVSAPCKNGASCAEGIGHMAYVCYCKNGFTGTNCERFEDDSFNSCDFSRDFHACLVHQDITNSDFFWLFTTYICPDANCNTGIYTSQSVGNQFLTINPLYNQYKLYNKKSYLISDVQFSEKVRCLTFDYNIGANSNGDYQTIVRVHREGQGKEGITREQLWEVNSSTNYTWNKASIDIHSMRKLKIVIEAVMGPQELGIDNMKLRPGLCQESACNPNPCKNGGTCKSSGNPAKAYTCICSTGYTGINCEEISYCSVNPCRNGGECRPIGTGTQGGCVCKHGYSGQYCEVQGTPCSLTPCKNGGTCVPAISGDDMPYTCNCLPGYIGENCEVVTCTFETDKWCGVESYGLKSDRITWTIHEGPTPSPSTGPMKAAEGKRYLYLEGSGVDAGAWSQFHMIRENDVTEGDFCLSFYYSMVGTDVGDLKVILFDSNIWNYRLKLTRSGPQIGGEWLKYEETVTMYKHTYILFYGKKTSSGFRSDIAIDNIQLKPGQC</sequence>
<dbReference type="SUPFAM" id="SSF49899">
    <property type="entry name" value="Concanavalin A-like lectins/glucanases"/>
    <property type="match status" value="2"/>
</dbReference>
<dbReference type="PRINTS" id="PR00480">
    <property type="entry name" value="ASTACIN"/>
</dbReference>
<feature type="domain" description="Peptidase M12A" evidence="17">
    <location>
        <begin position="128"/>
        <end position="329"/>
    </location>
</feature>
<dbReference type="SUPFAM" id="SSF57196">
    <property type="entry name" value="EGF/Laminin"/>
    <property type="match status" value="4"/>
</dbReference>
<keyword evidence="1 11" id="KW-0245">EGF-like domain</keyword>
<dbReference type="InterPro" id="IPR000998">
    <property type="entry name" value="MAM_dom"/>
</dbReference>
<dbReference type="CDD" id="cd00054">
    <property type="entry name" value="EGF_CA"/>
    <property type="match status" value="6"/>
</dbReference>
<dbReference type="PANTHER" id="PTHR10127">
    <property type="entry name" value="DISCOIDIN, CUB, EGF, LAMININ , AND ZINC METALLOPROTEASE DOMAIN CONTAINING"/>
    <property type="match status" value="1"/>
</dbReference>
<evidence type="ECO:0000313" key="19">
    <source>
        <dbReference type="Proteomes" id="UP000005408"/>
    </source>
</evidence>
<organism evidence="18 19">
    <name type="scientific">Magallana gigas</name>
    <name type="common">Pacific oyster</name>
    <name type="synonym">Crassostrea gigas</name>
    <dbReference type="NCBI Taxonomy" id="29159"/>
    <lineage>
        <taxon>Eukaryota</taxon>
        <taxon>Metazoa</taxon>
        <taxon>Spiralia</taxon>
        <taxon>Lophotrochozoa</taxon>
        <taxon>Mollusca</taxon>
        <taxon>Bivalvia</taxon>
        <taxon>Autobranchia</taxon>
        <taxon>Pteriomorphia</taxon>
        <taxon>Ostreida</taxon>
        <taxon>Ostreoidea</taxon>
        <taxon>Ostreidae</taxon>
        <taxon>Magallana</taxon>
    </lineage>
</organism>
<dbReference type="GO" id="GO:0008270">
    <property type="term" value="F:zinc ion binding"/>
    <property type="evidence" value="ECO:0007669"/>
    <property type="project" value="UniProtKB-UniRule"/>
</dbReference>
<dbReference type="InterPro" id="IPR001506">
    <property type="entry name" value="Peptidase_M12A"/>
</dbReference>
<dbReference type="PROSITE" id="PS50060">
    <property type="entry name" value="MAM_2"/>
    <property type="match status" value="3"/>
</dbReference>
<dbReference type="SUPFAM" id="SSF57184">
    <property type="entry name" value="Growth factor receptor domain"/>
    <property type="match status" value="1"/>
</dbReference>
<dbReference type="SMART" id="SM00181">
    <property type="entry name" value="EGF"/>
    <property type="match status" value="8"/>
</dbReference>
<keyword evidence="4 13" id="KW-0732">Signal</keyword>
<keyword evidence="19" id="KW-1185">Reference proteome</keyword>
<evidence type="ECO:0000256" key="5">
    <source>
        <dbReference type="ARBA" id="ARBA00022737"/>
    </source>
</evidence>
<dbReference type="Gene3D" id="2.60.120.290">
    <property type="entry name" value="Spermadhesin, CUB domain"/>
    <property type="match status" value="2"/>
</dbReference>
<feature type="domain" description="EGF-like" evidence="15">
    <location>
        <begin position="613"/>
        <end position="652"/>
    </location>
</feature>
<feature type="disulfide bond" evidence="11">
    <location>
        <begin position="642"/>
        <end position="651"/>
    </location>
</feature>
<feature type="domain" description="EGF-like" evidence="15">
    <location>
        <begin position="491"/>
        <end position="529"/>
    </location>
</feature>
<feature type="domain" description="EGF-like" evidence="15">
    <location>
        <begin position="1110"/>
        <end position="1148"/>
    </location>
</feature>
<comment type="caution">
    <text evidence="11">Lacks conserved residue(s) required for the propagation of feature annotation.</text>
</comment>
<feature type="signal peptide" evidence="13">
    <location>
        <begin position="1"/>
        <end position="20"/>
    </location>
</feature>
<dbReference type="InterPro" id="IPR009030">
    <property type="entry name" value="Growth_fac_rcpt_cys_sf"/>
</dbReference>
<keyword evidence="7 12" id="KW-0862">Zinc</keyword>
<feature type="binding site" evidence="12">
    <location>
        <position position="230"/>
    </location>
    <ligand>
        <name>Zn(2+)</name>
        <dbReference type="ChEBI" id="CHEBI:29105"/>
        <note>catalytic</note>
    </ligand>
</feature>
<feature type="active site" evidence="12">
    <location>
        <position position="865"/>
    </location>
</feature>
<dbReference type="PROSITE" id="PS00022">
    <property type="entry name" value="EGF_1"/>
    <property type="match status" value="8"/>
</dbReference>
<feature type="disulfide bond" evidence="11">
    <location>
        <begin position="1391"/>
        <end position="1400"/>
    </location>
</feature>
<feature type="disulfide bond" evidence="11">
    <location>
        <begin position="1433"/>
        <end position="1442"/>
    </location>
</feature>
<dbReference type="InterPro" id="IPR000859">
    <property type="entry name" value="CUB_dom"/>
</dbReference>
<evidence type="ECO:0000256" key="13">
    <source>
        <dbReference type="RuleBase" id="RU361183"/>
    </source>
</evidence>
<name>A0A8W8NX54_MAGGI</name>
<feature type="domain" description="MAM" evidence="16">
    <location>
        <begin position="552"/>
        <end position="603"/>
    </location>
</feature>
<feature type="domain" description="EGF-like" evidence="15">
    <location>
        <begin position="1363"/>
        <end position="1401"/>
    </location>
</feature>
<reference evidence="18" key="1">
    <citation type="submission" date="2022-08" db="UniProtKB">
        <authorList>
            <consortium name="EnsemblMetazoa"/>
        </authorList>
    </citation>
    <scope>IDENTIFICATION</scope>
    <source>
        <strain evidence="18">05x7-T-G4-1.051#20</strain>
    </source>
</reference>
<evidence type="ECO:0000256" key="6">
    <source>
        <dbReference type="ARBA" id="ARBA00022801"/>
    </source>
</evidence>
<keyword evidence="3 12" id="KW-0479">Metal-binding</keyword>
<keyword evidence="10" id="KW-0325">Glycoprotein</keyword>
<feature type="domain" description="EGF-like" evidence="15">
    <location>
        <begin position="1403"/>
        <end position="1443"/>
    </location>
</feature>
<dbReference type="EnsemblMetazoa" id="G8220.1">
    <property type="protein sequence ID" value="G8220.1:cds"/>
    <property type="gene ID" value="G8220"/>
</dbReference>
<keyword evidence="8 12" id="KW-0482">Metalloprotease</keyword>
<feature type="chain" id="PRO_5036517492" description="Metalloendopeptidase" evidence="13">
    <location>
        <begin position="21"/>
        <end position="1606"/>
    </location>
</feature>
<feature type="domain" description="MAM" evidence="16">
    <location>
        <begin position="1445"/>
        <end position="1606"/>
    </location>
</feature>
<evidence type="ECO:0000313" key="18">
    <source>
        <dbReference type="EnsemblMetazoa" id="G8220.1:cds"/>
    </source>
</evidence>
<feature type="domain" description="CUB" evidence="14">
    <location>
        <begin position="991"/>
        <end position="1110"/>
    </location>
</feature>
<feature type="disulfide bond" evidence="11">
    <location>
        <begin position="1119"/>
        <end position="1136"/>
    </location>
</feature>
<feature type="domain" description="Peptidase M12A" evidence="17">
    <location>
        <begin position="766"/>
        <end position="948"/>
    </location>
</feature>
<evidence type="ECO:0000256" key="4">
    <source>
        <dbReference type="ARBA" id="ARBA00022729"/>
    </source>
</evidence>
<dbReference type="CDD" id="cd06263">
    <property type="entry name" value="MAM"/>
    <property type="match status" value="1"/>
</dbReference>
<dbReference type="GO" id="GO:0016020">
    <property type="term" value="C:membrane"/>
    <property type="evidence" value="ECO:0007669"/>
    <property type="project" value="InterPro"/>
</dbReference>
<evidence type="ECO:0000256" key="7">
    <source>
        <dbReference type="ARBA" id="ARBA00022833"/>
    </source>
</evidence>
<feature type="domain" description="EGF-like" evidence="15">
    <location>
        <begin position="1323"/>
        <end position="1362"/>
    </location>
</feature>
<feature type="disulfide bond" evidence="11">
    <location>
        <begin position="1372"/>
        <end position="1389"/>
    </location>
</feature>
<feature type="binding site" evidence="12">
    <location>
        <position position="226"/>
    </location>
    <ligand>
        <name>Zn(2+)</name>
        <dbReference type="ChEBI" id="CHEBI:29105"/>
        <note>catalytic</note>
    </ligand>
</feature>
<dbReference type="PROSITE" id="PS01180">
    <property type="entry name" value="CUB"/>
    <property type="match status" value="2"/>
</dbReference>
<dbReference type="Proteomes" id="UP000005408">
    <property type="component" value="Unassembled WGS sequence"/>
</dbReference>
<keyword evidence="6 12" id="KW-0378">Hydrolase</keyword>
<feature type="disulfide bond" evidence="11">
    <location>
        <begin position="1352"/>
        <end position="1361"/>
    </location>
</feature>
<dbReference type="InterPro" id="IPR013320">
    <property type="entry name" value="ConA-like_dom_sf"/>
</dbReference>
<feature type="domain" description="CUB" evidence="14">
    <location>
        <begin position="372"/>
        <end position="491"/>
    </location>
</feature>
<dbReference type="Pfam" id="PF00629">
    <property type="entry name" value="MAM"/>
    <property type="match status" value="2"/>
</dbReference>
<feature type="binding site" evidence="12">
    <location>
        <position position="874"/>
    </location>
    <ligand>
        <name>Zn(2+)</name>
        <dbReference type="ChEBI" id="CHEBI:29105"/>
        <note>catalytic</note>
    </ligand>
</feature>
<feature type="binding site" evidence="12">
    <location>
        <position position="864"/>
    </location>
    <ligand>
        <name>Zn(2+)</name>
        <dbReference type="ChEBI" id="CHEBI:29105"/>
        <note>catalytic</note>
    </ligand>
</feature>
<feature type="disulfide bond" evidence="11">
    <location>
        <begin position="500"/>
        <end position="517"/>
    </location>
</feature>
<dbReference type="SUPFAM" id="SSF55486">
    <property type="entry name" value="Metalloproteases ('zincins'), catalytic domain"/>
    <property type="match status" value="2"/>
</dbReference>
<dbReference type="GO" id="GO:0004222">
    <property type="term" value="F:metalloendopeptidase activity"/>
    <property type="evidence" value="ECO:0007669"/>
    <property type="project" value="UniProtKB-UniRule"/>
</dbReference>
<dbReference type="InterPro" id="IPR006026">
    <property type="entry name" value="Peptidase_Metallo"/>
</dbReference>
<dbReference type="SMART" id="SM00235">
    <property type="entry name" value="ZnMc"/>
    <property type="match status" value="2"/>
</dbReference>
<feature type="binding site" evidence="12">
    <location>
        <position position="868"/>
    </location>
    <ligand>
        <name>Zn(2+)</name>
        <dbReference type="ChEBI" id="CHEBI:29105"/>
        <note>catalytic</note>
    </ligand>
</feature>
<evidence type="ECO:0000256" key="1">
    <source>
        <dbReference type="ARBA" id="ARBA00022536"/>
    </source>
</evidence>
<keyword evidence="9 11" id="KW-1015">Disulfide bond</keyword>
<feature type="active site" evidence="12">
    <location>
        <position position="227"/>
    </location>
</feature>
<protein>
    <recommendedName>
        <fullName evidence="13">Metalloendopeptidase</fullName>
        <ecNumber evidence="13">3.4.24.-</ecNumber>
    </recommendedName>
</protein>
<evidence type="ECO:0000259" key="15">
    <source>
        <dbReference type="PROSITE" id="PS50026"/>
    </source>
</evidence>
<dbReference type="SUPFAM" id="SSF49854">
    <property type="entry name" value="Spermadhesin, CUB domain"/>
    <property type="match status" value="2"/>
</dbReference>
<dbReference type="Gene3D" id="2.60.120.200">
    <property type="match status" value="3"/>
</dbReference>
<dbReference type="InterPro" id="IPR024079">
    <property type="entry name" value="MetalloPept_cat_dom_sf"/>
</dbReference>
<dbReference type="PROSITE" id="PS51864">
    <property type="entry name" value="ASTACIN"/>
    <property type="match status" value="2"/>
</dbReference>
<dbReference type="PANTHER" id="PTHR10127:SF780">
    <property type="entry name" value="METALLOENDOPEPTIDASE"/>
    <property type="match status" value="1"/>
</dbReference>
<dbReference type="SMART" id="SM00042">
    <property type="entry name" value="CUB"/>
    <property type="match status" value="2"/>
</dbReference>
<dbReference type="FunFam" id="2.10.25.10:FF:000012">
    <property type="entry name" value="Delta-like protein"/>
    <property type="match status" value="4"/>
</dbReference>
<feature type="disulfide bond" evidence="11">
    <location>
        <begin position="1138"/>
        <end position="1147"/>
    </location>
</feature>
<evidence type="ECO:0000256" key="3">
    <source>
        <dbReference type="ARBA" id="ARBA00022723"/>
    </source>
</evidence>
<evidence type="ECO:0000259" key="17">
    <source>
        <dbReference type="PROSITE" id="PS51864"/>
    </source>
</evidence>
<dbReference type="EC" id="3.4.24.-" evidence="13"/>
<dbReference type="InterPro" id="IPR000742">
    <property type="entry name" value="EGF"/>
</dbReference>
<accession>A0A8W8NX54</accession>
<feature type="domain" description="MAM" evidence="16">
    <location>
        <begin position="1156"/>
        <end position="1324"/>
    </location>
</feature>
<comment type="cofactor">
    <cofactor evidence="12 13">
        <name>Zn(2+)</name>
        <dbReference type="ChEBI" id="CHEBI:29105"/>
    </cofactor>
    <text evidence="12 13">Binds 1 zinc ion per subunit.</text>
</comment>
<dbReference type="InterPro" id="IPR001881">
    <property type="entry name" value="EGF-like_Ca-bd_dom"/>
</dbReference>
<dbReference type="Gene3D" id="3.40.390.10">
    <property type="entry name" value="Collagenase (Catalytic Domain)"/>
    <property type="match status" value="2"/>
</dbReference>
<evidence type="ECO:0000256" key="2">
    <source>
        <dbReference type="ARBA" id="ARBA00022670"/>
    </source>
</evidence>